<gene>
    <name evidence="8" type="primary">gtf2f1</name>
    <name evidence="8" type="ORF">Tcan_15490</name>
</gene>
<dbReference type="InterPro" id="IPR011039">
    <property type="entry name" value="TFIIF_interaction"/>
</dbReference>
<feature type="compositionally biased region" description="Acidic residues" evidence="7">
    <location>
        <begin position="361"/>
        <end position="375"/>
    </location>
</feature>
<organism evidence="8 9">
    <name type="scientific">Toxocara canis</name>
    <name type="common">Canine roundworm</name>
    <dbReference type="NCBI Taxonomy" id="6265"/>
    <lineage>
        <taxon>Eukaryota</taxon>
        <taxon>Metazoa</taxon>
        <taxon>Ecdysozoa</taxon>
        <taxon>Nematoda</taxon>
        <taxon>Chromadorea</taxon>
        <taxon>Rhabditida</taxon>
        <taxon>Spirurina</taxon>
        <taxon>Ascaridomorpha</taxon>
        <taxon>Ascaridoidea</taxon>
        <taxon>Toxocaridae</taxon>
        <taxon>Toxocara</taxon>
    </lineage>
</organism>
<dbReference type="GO" id="GO:0032968">
    <property type="term" value="P:positive regulation of transcription elongation by RNA polymerase II"/>
    <property type="evidence" value="ECO:0007669"/>
    <property type="project" value="InterPro"/>
</dbReference>
<evidence type="ECO:0000313" key="9">
    <source>
        <dbReference type="Proteomes" id="UP000031036"/>
    </source>
</evidence>
<dbReference type="InterPro" id="IPR008851">
    <property type="entry name" value="TFIIF-alpha"/>
</dbReference>
<name>A0A0B2V0H1_TOXCA</name>
<feature type="compositionally biased region" description="Basic and acidic residues" evidence="7">
    <location>
        <begin position="349"/>
        <end position="360"/>
    </location>
</feature>
<comment type="function">
    <text evidence="6">TFIIF is a general transcription initiation factor that binds to RNA polymerase II and helps to recruit it to the initiation complex in collaboration with TFIIB. It promotes transcription elongation.</text>
</comment>
<dbReference type="SUPFAM" id="SSF50916">
    <property type="entry name" value="Rap30/74 interaction domains"/>
    <property type="match status" value="1"/>
</dbReference>
<dbReference type="Pfam" id="PF05793">
    <property type="entry name" value="TFIIF_alpha"/>
    <property type="match status" value="1"/>
</dbReference>
<keyword evidence="3 6" id="KW-0238">DNA-binding</keyword>
<dbReference type="GO" id="GO:0005634">
    <property type="term" value="C:nucleus"/>
    <property type="evidence" value="ECO:0007669"/>
    <property type="project" value="UniProtKB-SubCell"/>
</dbReference>
<comment type="similarity">
    <text evidence="6">Belongs to the TFIIF alpha subunit family.</text>
</comment>
<evidence type="ECO:0000256" key="2">
    <source>
        <dbReference type="ARBA" id="ARBA00023015"/>
    </source>
</evidence>
<dbReference type="STRING" id="6265.A0A0B2V0H1"/>
<evidence type="ECO:0000256" key="1">
    <source>
        <dbReference type="ARBA" id="ARBA00004123"/>
    </source>
</evidence>
<feature type="compositionally biased region" description="Basic and acidic residues" evidence="7">
    <location>
        <begin position="401"/>
        <end position="428"/>
    </location>
</feature>
<evidence type="ECO:0000256" key="7">
    <source>
        <dbReference type="SAM" id="MobiDB-lite"/>
    </source>
</evidence>
<comment type="subcellular location">
    <subcellularLocation>
        <location evidence="1 6">Nucleus</location>
    </subcellularLocation>
</comment>
<evidence type="ECO:0000256" key="3">
    <source>
        <dbReference type="ARBA" id="ARBA00023125"/>
    </source>
</evidence>
<keyword evidence="9" id="KW-1185">Reference proteome</keyword>
<dbReference type="Proteomes" id="UP000031036">
    <property type="component" value="Unassembled WGS sequence"/>
</dbReference>
<reference evidence="8 9" key="1">
    <citation type="submission" date="2014-11" db="EMBL/GenBank/DDBJ databases">
        <title>Genetic blueprint of the zoonotic pathogen Toxocara canis.</title>
        <authorList>
            <person name="Zhu X.-Q."/>
            <person name="Korhonen P.K."/>
            <person name="Cai H."/>
            <person name="Young N.D."/>
            <person name="Nejsum P."/>
            <person name="von Samson-Himmelstjerna G."/>
            <person name="Boag P.R."/>
            <person name="Tan P."/>
            <person name="Li Q."/>
            <person name="Min J."/>
            <person name="Yang Y."/>
            <person name="Wang X."/>
            <person name="Fang X."/>
            <person name="Hall R.S."/>
            <person name="Hofmann A."/>
            <person name="Sternberg P.W."/>
            <person name="Jex A.R."/>
            <person name="Gasser R.B."/>
        </authorList>
    </citation>
    <scope>NUCLEOTIDE SEQUENCE [LARGE SCALE GENOMIC DNA]</scope>
    <source>
        <strain evidence="8">PN_DK_2014</strain>
    </source>
</reference>
<keyword evidence="5 6" id="KW-0539">Nucleus</keyword>
<feature type="region of interest" description="Disordered" evidence="7">
    <location>
        <begin position="322"/>
        <end position="440"/>
    </location>
</feature>
<keyword evidence="2 6" id="KW-0805">Transcription regulation</keyword>
<evidence type="ECO:0000256" key="4">
    <source>
        <dbReference type="ARBA" id="ARBA00023163"/>
    </source>
</evidence>
<evidence type="ECO:0000256" key="6">
    <source>
        <dbReference type="RuleBase" id="RU366044"/>
    </source>
</evidence>
<dbReference type="OMA" id="RIMEKRV"/>
<feature type="compositionally biased region" description="Polar residues" evidence="7">
    <location>
        <begin position="430"/>
        <end position="440"/>
    </location>
</feature>
<keyword evidence="4 6" id="KW-0804">Transcription</keyword>
<feature type="region of interest" description="Disordered" evidence="7">
    <location>
        <begin position="208"/>
        <end position="258"/>
    </location>
</feature>
<sequence>MNASLAFLCSTPANVILNECSTFFLRFGMASPTKSMQYGVHICTPNKHKHYSVLAYSDSAPLSAEEFPSTDFSVHMSRENSEQHAADAQLKQNYGAGSEYGSAARQEARMMKYGHQLQKYTIDAQPWRLSIADQSGKERKFRGIRSGGIGEHADYWAMFSQDGHIEAVKVNEWYRLLPLVTSPLLDEYDLERRRREMDKAALSAILHQETEEGSGSERELNSERGIPGGENMEHAEFVPHGSGKNPKERKRKSRIMEKRVLDNLDHEVAGYESDDGDKDGREYDYISDSISDTEEDFNNMEQKVDDAMVAVADEKGLREIIEGGLSESETSDEEIDQNMKRLLKYPVNGDREKSQQHLDSESEDSSESDWEDPDEGITSAIFLPSKRRDRNQTTVKGGVKRRFEKELAGCSKLEKSRDQKRMRCDPHGDNVSTSGSRSHC</sequence>
<dbReference type="EMBL" id="JPKZ01002813">
    <property type="protein sequence ID" value="KHN74852.1"/>
    <property type="molecule type" value="Genomic_DNA"/>
</dbReference>
<accession>A0A0B2V0H1</accession>
<comment type="caution">
    <text evidence="8">The sequence shown here is derived from an EMBL/GenBank/DDBJ whole genome shotgun (WGS) entry which is preliminary data.</text>
</comment>
<dbReference type="GO" id="GO:0003677">
    <property type="term" value="F:DNA binding"/>
    <property type="evidence" value="ECO:0007669"/>
    <property type="project" value="UniProtKB-KW"/>
</dbReference>
<dbReference type="AlphaFoldDB" id="A0A0B2V0H1"/>
<dbReference type="OrthoDB" id="76676at2759"/>
<evidence type="ECO:0000256" key="5">
    <source>
        <dbReference type="ARBA" id="ARBA00023242"/>
    </source>
</evidence>
<protein>
    <recommendedName>
        <fullName evidence="6">Transcription initiation factor IIF subunit alpha</fullName>
    </recommendedName>
</protein>
<evidence type="ECO:0000313" key="8">
    <source>
        <dbReference type="EMBL" id="KHN74852.1"/>
    </source>
</evidence>
<proteinExistence type="inferred from homology"/>
<dbReference type="GO" id="GO:0006367">
    <property type="term" value="P:transcription initiation at RNA polymerase II promoter"/>
    <property type="evidence" value="ECO:0007669"/>
    <property type="project" value="InterPro"/>
</dbReference>